<dbReference type="AlphaFoldDB" id="A0A9Q1GL95"/>
<name>A0A9Q1GL95_9CARY</name>
<evidence type="ECO:0000256" key="1">
    <source>
        <dbReference type="SAM" id="MobiDB-lite"/>
    </source>
</evidence>
<protein>
    <submittedName>
        <fullName evidence="2">Uncharacterized protein</fullName>
    </submittedName>
</protein>
<organism evidence="2 3">
    <name type="scientific">Carnegiea gigantea</name>
    <dbReference type="NCBI Taxonomy" id="171969"/>
    <lineage>
        <taxon>Eukaryota</taxon>
        <taxon>Viridiplantae</taxon>
        <taxon>Streptophyta</taxon>
        <taxon>Embryophyta</taxon>
        <taxon>Tracheophyta</taxon>
        <taxon>Spermatophyta</taxon>
        <taxon>Magnoliopsida</taxon>
        <taxon>eudicotyledons</taxon>
        <taxon>Gunneridae</taxon>
        <taxon>Pentapetalae</taxon>
        <taxon>Caryophyllales</taxon>
        <taxon>Cactineae</taxon>
        <taxon>Cactaceae</taxon>
        <taxon>Cactoideae</taxon>
        <taxon>Echinocereeae</taxon>
        <taxon>Carnegiea</taxon>
    </lineage>
</organism>
<sequence>MSNYQIVKGAKNKNESPMEASPHNQNTPTTQSHHHDPTKITPMDRPECMEEYGPWMLVKKPQRKKSTKNDKGKSKEISPIYGSEQSPLDNQAKTRPEYSKDTNGSSGARFEILEDLLEGSNDAILGANPSTDFDTPREHIKATNHAHNLIEDIREEREQELGVDSNLDIRVIAIAPGDITLP</sequence>
<dbReference type="EMBL" id="JAKOGI010002898">
    <property type="protein sequence ID" value="KAJ8421140.1"/>
    <property type="molecule type" value="Genomic_DNA"/>
</dbReference>
<reference evidence="2" key="1">
    <citation type="submission" date="2022-04" db="EMBL/GenBank/DDBJ databases">
        <title>Carnegiea gigantea Genome sequencing and assembly v2.</title>
        <authorList>
            <person name="Copetti D."/>
            <person name="Sanderson M.J."/>
            <person name="Burquez A."/>
            <person name="Wojciechowski M.F."/>
        </authorList>
    </citation>
    <scope>NUCLEOTIDE SEQUENCE</scope>
    <source>
        <strain evidence="2">SGP5-SGP5p</strain>
        <tissue evidence="2">Aerial part</tissue>
    </source>
</reference>
<feature type="region of interest" description="Disordered" evidence="1">
    <location>
        <begin position="1"/>
        <end position="106"/>
    </location>
</feature>
<keyword evidence="3" id="KW-1185">Reference proteome</keyword>
<feature type="compositionally biased region" description="Polar residues" evidence="1">
    <location>
        <begin position="22"/>
        <end position="31"/>
    </location>
</feature>
<comment type="caution">
    <text evidence="2">The sequence shown here is derived from an EMBL/GenBank/DDBJ whole genome shotgun (WGS) entry which is preliminary data.</text>
</comment>
<dbReference type="Proteomes" id="UP001153076">
    <property type="component" value="Unassembled WGS sequence"/>
</dbReference>
<proteinExistence type="predicted"/>
<feature type="compositionally biased region" description="Basic and acidic residues" evidence="1">
    <location>
        <begin position="33"/>
        <end position="48"/>
    </location>
</feature>
<accession>A0A9Q1GL95</accession>
<feature type="compositionally biased region" description="Basic and acidic residues" evidence="1">
    <location>
        <begin position="67"/>
        <end position="76"/>
    </location>
</feature>
<evidence type="ECO:0000313" key="2">
    <source>
        <dbReference type="EMBL" id="KAJ8421140.1"/>
    </source>
</evidence>
<gene>
    <name evidence="2" type="ORF">Cgig2_022642</name>
</gene>
<evidence type="ECO:0000313" key="3">
    <source>
        <dbReference type="Proteomes" id="UP001153076"/>
    </source>
</evidence>